<organism evidence="1 2">
    <name type="scientific">Staphylococcus aureus</name>
    <dbReference type="NCBI Taxonomy" id="1280"/>
    <lineage>
        <taxon>Bacteria</taxon>
        <taxon>Bacillati</taxon>
        <taxon>Bacillota</taxon>
        <taxon>Bacilli</taxon>
        <taxon>Bacillales</taxon>
        <taxon>Staphylococcaceae</taxon>
        <taxon>Staphylococcus</taxon>
    </lineage>
</organism>
<dbReference type="SUPFAM" id="SSF102198">
    <property type="entry name" value="Putative cyclase"/>
    <property type="match status" value="1"/>
</dbReference>
<dbReference type="InterPro" id="IPR037175">
    <property type="entry name" value="KFase_sf"/>
</dbReference>
<evidence type="ECO:0000313" key="2">
    <source>
        <dbReference type="Proteomes" id="UP000249913"/>
    </source>
</evidence>
<protein>
    <submittedName>
        <fullName evidence="1">Metal-dependent hydrolase/cyclase</fullName>
    </submittedName>
</protein>
<dbReference type="AlphaFoldDB" id="A0A2X2JY50"/>
<dbReference type="GO" id="GO:0004061">
    <property type="term" value="F:arylformamidase activity"/>
    <property type="evidence" value="ECO:0007669"/>
    <property type="project" value="InterPro"/>
</dbReference>
<dbReference type="EMBL" id="UAUX01000003">
    <property type="protein sequence ID" value="SPZ96963.1"/>
    <property type="molecule type" value="Genomic_DNA"/>
</dbReference>
<proteinExistence type="predicted"/>
<name>A0A2X2JY50_STAAU</name>
<dbReference type="GO" id="GO:0019441">
    <property type="term" value="P:L-tryptophan catabolic process to kynurenine"/>
    <property type="evidence" value="ECO:0007669"/>
    <property type="project" value="InterPro"/>
</dbReference>
<gene>
    <name evidence="1" type="ORF">NCTC7878_00383</name>
</gene>
<evidence type="ECO:0000313" key="1">
    <source>
        <dbReference type="EMBL" id="SPZ96963.1"/>
    </source>
</evidence>
<accession>A0A2X2JY50</accession>
<reference evidence="1 2" key="1">
    <citation type="submission" date="2018-06" db="EMBL/GenBank/DDBJ databases">
        <authorList>
            <consortium name="Pathogen Informatics"/>
            <person name="Doyle S."/>
        </authorList>
    </citation>
    <scope>NUCLEOTIDE SEQUENCE [LARGE SCALE GENOMIC DNA]</scope>
    <source>
        <strain evidence="1 2">NCTC7878</strain>
    </source>
</reference>
<keyword evidence="1" id="KW-0378">Hydrolase</keyword>
<dbReference type="Proteomes" id="UP000249913">
    <property type="component" value="Unassembled WGS sequence"/>
</dbReference>
<sequence length="66" mass="7948">MTQYPLWQQLNTLKQATWVDLTHTFDPEIPRFSEFEKGEVSTLFTVKDHGFYVQRWNIGNAIWYSH</sequence>